<dbReference type="InterPro" id="IPR052895">
    <property type="entry name" value="HetReg/Transcr_Mod"/>
</dbReference>
<keyword evidence="3" id="KW-1185">Reference proteome</keyword>
<reference evidence="2" key="1">
    <citation type="submission" date="2022-10" db="EMBL/GenBank/DDBJ databases">
        <title>Tapping the CABI collections for fungal endophytes: first genome assemblies for Collariella, Neodidymelliopsis, Ascochyta clinopodiicola, Didymella pomorum, Didymosphaeria variabile, Neocosmospora piperis and Neocucurbitaria cava.</title>
        <authorList>
            <person name="Hill R."/>
        </authorList>
    </citation>
    <scope>NUCLEOTIDE SEQUENCE</scope>
    <source>
        <strain evidence="2">IMI 355082</strain>
    </source>
</reference>
<dbReference type="AlphaFoldDB" id="A0A9W9CTL1"/>
<dbReference type="PANTHER" id="PTHR24148">
    <property type="entry name" value="ANKYRIN REPEAT DOMAIN-CONTAINING PROTEIN 39 HOMOLOG-RELATED"/>
    <property type="match status" value="1"/>
</dbReference>
<accession>A0A9W9CTL1</accession>
<gene>
    <name evidence="2" type="ORF">N0V93_008334</name>
</gene>
<comment type="caution">
    <text evidence="2">The sequence shown here is derived from an EMBL/GenBank/DDBJ whole genome shotgun (WGS) entry which is preliminary data.</text>
</comment>
<dbReference type="PANTHER" id="PTHR24148:SF73">
    <property type="entry name" value="HET DOMAIN PROTEIN (AFU_ORTHOLOGUE AFUA_8G01020)"/>
    <property type="match status" value="1"/>
</dbReference>
<evidence type="ECO:0000313" key="3">
    <source>
        <dbReference type="Proteomes" id="UP001140453"/>
    </source>
</evidence>
<dbReference type="Pfam" id="PF06985">
    <property type="entry name" value="HET"/>
    <property type="match status" value="1"/>
</dbReference>
<protein>
    <recommendedName>
        <fullName evidence="1">Heterokaryon incompatibility domain-containing protein</fullName>
    </recommendedName>
</protein>
<dbReference type="Proteomes" id="UP001140453">
    <property type="component" value="Unassembled WGS sequence"/>
</dbReference>
<dbReference type="EMBL" id="JAPEVB010000005">
    <property type="protein sequence ID" value="KAJ4387735.1"/>
    <property type="molecule type" value="Genomic_DNA"/>
</dbReference>
<sequence>MTPGFHYKPLQRPELLRVLRVDSLATTGNLAPTCTLQQLDRHGPESSWIALSYRWGDEKDLVPLLMKEMDETTSGLDGELSDEISKYSLAHVPRSALEMVETLYRSGHIYNEWVWIDYLCINQQDLEEKSAQVKLMGQVYELSSLTLVFLGPEAPTTKLALDFWSILTDVFCRKGSPQDDHDLVISIEMLFEMTNTNPGSSEWTALYEMLTRPWFGRLWVMQEAVLPQYLMFIWGSHSLPWAALADFVGWDHRSNLSAIMGRSKRLWTSISSLKKIKHLRNNRGGRHHGWRCGLSYGLYQCDATTSFDPRDRIYGLLGMLHGPGSDVGILPDYGPGNTAAKVFMEATALWTAQNDSFDLLYAAGVGWPERTTPGIPSWVPDYTHPLQQYPGAHCRAGKAEIASDLDALRFEGDVLHVQAVTVDRITSAMPYDSRPEREQFVAIDEDPYVASFLEQAVNFATQVHPVPWTEAIAEDFVRTITHNSVVNSAVDGGSPAPSDYIDVFVQLDAAKQLDVSGLLHGKPRQIPTALQRQQFLTTVAGYMEDHTICTTEEKMFCLAPALVRVGDSIVVCPGSRTPFLWLSVENQGMGLGKDAYKMVGSCYVHSINDTASRTLCDGLLKSCIVI</sequence>
<organism evidence="2 3">
    <name type="scientific">Gnomoniopsis smithogilvyi</name>
    <dbReference type="NCBI Taxonomy" id="1191159"/>
    <lineage>
        <taxon>Eukaryota</taxon>
        <taxon>Fungi</taxon>
        <taxon>Dikarya</taxon>
        <taxon>Ascomycota</taxon>
        <taxon>Pezizomycotina</taxon>
        <taxon>Sordariomycetes</taxon>
        <taxon>Sordariomycetidae</taxon>
        <taxon>Diaporthales</taxon>
        <taxon>Gnomoniaceae</taxon>
        <taxon>Gnomoniopsis</taxon>
    </lineage>
</organism>
<evidence type="ECO:0000259" key="1">
    <source>
        <dbReference type="Pfam" id="PF06985"/>
    </source>
</evidence>
<proteinExistence type="predicted"/>
<name>A0A9W9CTL1_9PEZI</name>
<feature type="domain" description="Heterokaryon incompatibility" evidence="1">
    <location>
        <begin position="48"/>
        <end position="223"/>
    </location>
</feature>
<dbReference type="OrthoDB" id="2288928at2759"/>
<dbReference type="InterPro" id="IPR010730">
    <property type="entry name" value="HET"/>
</dbReference>
<evidence type="ECO:0000313" key="2">
    <source>
        <dbReference type="EMBL" id="KAJ4387735.1"/>
    </source>
</evidence>